<gene>
    <name evidence="2" type="ORF">TUM4438_45000</name>
</gene>
<feature type="transmembrane region" description="Helical" evidence="1">
    <location>
        <begin position="82"/>
        <end position="105"/>
    </location>
</feature>
<keyword evidence="1" id="KW-0472">Membrane</keyword>
<keyword evidence="3" id="KW-1185">Reference proteome</keyword>
<protein>
    <recommendedName>
        <fullName evidence="4">DUF3995 domain-containing protein</fullName>
    </recommendedName>
</protein>
<keyword evidence="1" id="KW-1133">Transmembrane helix</keyword>
<dbReference type="Proteomes" id="UP000887104">
    <property type="component" value="Unassembled WGS sequence"/>
</dbReference>
<accession>A0ABQ4PRN4</accession>
<evidence type="ECO:0000313" key="3">
    <source>
        <dbReference type="Proteomes" id="UP000887104"/>
    </source>
</evidence>
<reference evidence="2" key="1">
    <citation type="submission" date="2021-05" db="EMBL/GenBank/DDBJ databases">
        <title>Molecular characterization for Shewanella algae harboring chromosomal blaOXA-55-like strains isolated from clinical and environment sample.</title>
        <authorList>
            <person name="Ohama Y."/>
            <person name="Aoki K."/>
            <person name="Harada S."/>
            <person name="Moriya K."/>
            <person name="Ishii Y."/>
            <person name="Tateda K."/>
        </authorList>
    </citation>
    <scope>NUCLEOTIDE SEQUENCE</scope>
    <source>
        <strain evidence="2">JCM 11563</strain>
    </source>
</reference>
<name>A0ABQ4PRN4_9GAMM</name>
<dbReference type="EMBL" id="BPEY01000179">
    <property type="protein sequence ID" value="GIU52387.1"/>
    <property type="molecule type" value="Genomic_DNA"/>
</dbReference>
<keyword evidence="1" id="KW-0812">Transmembrane</keyword>
<comment type="caution">
    <text evidence="2">The sequence shown here is derived from an EMBL/GenBank/DDBJ whole genome shotgun (WGS) entry which is preliminary data.</text>
</comment>
<evidence type="ECO:0008006" key="4">
    <source>
        <dbReference type="Google" id="ProtNLM"/>
    </source>
</evidence>
<evidence type="ECO:0000313" key="2">
    <source>
        <dbReference type="EMBL" id="GIU52387.1"/>
    </source>
</evidence>
<feature type="transmembrane region" description="Helical" evidence="1">
    <location>
        <begin position="117"/>
        <end position="135"/>
    </location>
</feature>
<organism evidence="2 3">
    <name type="scientific">Shewanella sairae</name>
    <dbReference type="NCBI Taxonomy" id="190310"/>
    <lineage>
        <taxon>Bacteria</taxon>
        <taxon>Pseudomonadati</taxon>
        <taxon>Pseudomonadota</taxon>
        <taxon>Gammaproteobacteria</taxon>
        <taxon>Alteromonadales</taxon>
        <taxon>Shewanellaceae</taxon>
        <taxon>Shewanella</taxon>
    </lineage>
</organism>
<evidence type="ECO:0000256" key="1">
    <source>
        <dbReference type="SAM" id="Phobius"/>
    </source>
</evidence>
<sequence>MKSLIIAGTLTAIAALIHLAIIVGGGDWYRFFGAGEQMAQMDEQGSLYPATLTFVIACVLATWSAYAFSAANVIRKLPFTKIILLLISLIFLSRGLLAIPVVMYADSPYMAELANNMTFMLVTSLTCLVIGSLYASGTYRLFKQQ</sequence>
<proteinExistence type="predicted"/>
<dbReference type="RefSeq" id="WP_220783466.1">
    <property type="nucleotide sequence ID" value="NZ_BPEY01000179.1"/>
</dbReference>
<feature type="transmembrane region" description="Helical" evidence="1">
    <location>
        <begin position="46"/>
        <end position="70"/>
    </location>
</feature>